<comment type="function">
    <text evidence="8">Converts seryl-tRNA(Sec) to selenocysteinyl-tRNA(Sec) required for selenoprotein biosynthesis.</text>
</comment>
<reference evidence="11 12" key="1">
    <citation type="journal article" date="2017" name="ISME J.">
        <title>Energy and carbon metabolisms in a deep terrestrial subsurface fluid microbial community.</title>
        <authorList>
            <person name="Momper L."/>
            <person name="Jungbluth S.P."/>
            <person name="Lee M.D."/>
            <person name="Amend J.P."/>
        </authorList>
    </citation>
    <scope>NUCLEOTIDE SEQUENCE [LARGE SCALE GENOMIC DNA]</scope>
    <source>
        <strain evidence="11">SURF_17</strain>
    </source>
</reference>
<dbReference type="InterPro" id="IPR015424">
    <property type="entry name" value="PyrdxlP-dep_Trfase"/>
</dbReference>
<dbReference type="SUPFAM" id="SSF53383">
    <property type="entry name" value="PLP-dependent transferases"/>
    <property type="match status" value="1"/>
</dbReference>
<evidence type="ECO:0000256" key="4">
    <source>
        <dbReference type="ARBA" id="ARBA00022898"/>
    </source>
</evidence>
<protein>
    <recommendedName>
        <fullName evidence="8">L-seryl-tRNA(Sec) selenium transferase</fullName>
        <ecNumber evidence="8">2.9.1.1</ecNumber>
    </recommendedName>
    <alternativeName>
        <fullName evidence="8">Selenocysteine synthase</fullName>
        <shortName evidence="8">Sec synthase</shortName>
    </alternativeName>
    <alternativeName>
        <fullName evidence="8">Selenocysteinyl-tRNA(Sec) synthase</fullName>
    </alternativeName>
</protein>
<dbReference type="GO" id="GO:0001514">
    <property type="term" value="P:selenocysteine incorporation"/>
    <property type="evidence" value="ECO:0007669"/>
    <property type="project" value="UniProtKB-UniRule"/>
</dbReference>
<comment type="similarity">
    <text evidence="7 8">Belongs to the SelA family.</text>
</comment>
<comment type="pathway">
    <text evidence="8">Aminoacyl-tRNA biosynthesis; selenocysteinyl-tRNA(Sec) biosynthesis; selenocysteinyl-tRNA(Sec) from L-seryl-tRNA(Sec) (bacterial route): step 1/1.</text>
</comment>
<evidence type="ECO:0000313" key="11">
    <source>
        <dbReference type="EMBL" id="RJP75426.1"/>
    </source>
</evidence>
<comment type="caution">
    <text evidence="11">The sequence shown here is derived from an EMBL/GenBank/DDBJ whole genome shotgun (WGS) entry which is preliminary data.</text>
</comment>
<dbReference type="EMBL" id="QZKI01000003">
    <property type="protein sequence ID" value="RJP75426.1"/>
    <property type="molecule type" value="Genomic_DNA"/>
</dbReference>
<gene>
    <name evidence="8" type="primary">selA</name>
    <name evidence="11" type="ORF">C4532_00350</name>
</gene>
<dbReference type="GO" id="GO:0001717">
    <property type="term" value="P:conversion of seryl-tRNAsec to selenocys-tRNAsec"/>
    <property type="evidence" value="ECO:0007669"/>
    <property type="project" value="UniProtKB-UniRule"/>
</dbReference>
<dbReference type="HAMAP" id="MF_00423">
    <property type="entry name" value="SelA"/>
    <property type="match status" value="1"/>
</dbReference>
<evidence type="ECO:0000256" key="6">
    <source>
        <dbReference type="ARBA" id="ARBA00023266"/>
    </source>
</evidence>
<dbReference type="Proteomes" id="UP000285961">
    <property type="component" value="Unassembled WGS sequence"/>
</dbReference>
<evidence type="ECO:0000256" key="7">
    <source>
        <dbReference type="ARBA" id="ARBA00044507"/>
    </source>
</evidence>
<dbReference type="Pfam" id="PF03841">
    <property type="entry name" value="SelA"/>
    <property type="match status" value="1"/>
</dbReference>
<dbReference type="Gene3D" id="3.90.1150.180">
    <property type="match status" value="1"/>
</dbReference>
<comment type="subcellular location">
    <subcellularLocation>
        <location evidence="8">Cytoplasm</location>
    </subcellularLocation>
</comment>
<dbReference type="InterPro" id="IPR025862">
    <property type="entry name" value="SelA_trans_N_dom"/>
</dbReference>
<dbReference type="AlphaFoldDB" id="A0A419F9U1"/>
<keyword evidence="5 8" id="KW-0648">Protein biosynthesis</keyword>
<feature type="domain" description="L-seryl-tRNA selenium transferase N-terminal" evidence="10">
    <location>
        <begin position="9"/>
        <end position="48"/>
    </location>
</feature>
<sequence length="473" mass="50948">MASKSPANLRRIPSVEKVKQSPKVAELLRHLSDSFVTAIVREVLEDVRAAQKKGAKESGSVDMDAIEEEAARRIRAHLSPALHRVINGTGIVIHTNLGRSILGPETVAAMTEAATHYCNLEIDLETGERGHRDLVIEPLVCALTGAEAATVVNNNAAAVMLSLDTFAKGREVIVSRGELIEIGGSFRIPDVMARSGAKLVEVGATNRTYITDYERALSPETGLLLKVHPSNYRIIGFANDVKLSELVELGRKRGIPVMEDLGSGALVDVTRFGLCGEPMPQNSVAAGADVVTFSGDKLLGGPQAGIILGKREHIKAIRKNPLMRAFRVDKLTLSALGKIFQILLSSREPEKQIPTLAMLARSVTDILEMAQQVYEGIGADARKALDAAIADGESQVGGGSCPGQTLPTKLLMMRPKRFSPDALAQHLRKNEPPVLAIIRGDSVCLDFRTILTEDVPDLTTVLRTIALQPSHSR</sequence>
<organism evidence="11 12">
    <name type="scientific">Candidatus Abyssobacteria bacterium SURF_17</name>
    <dbReference type="NCBI Taxonomy" id="2093361"/>
    <lineage>
        <taxon>Bacteria</taxon>
        <taxon>Pseudomonadati</taxon>
        <taxon>Candidatus Hydrogenedentota</taxon>
        <taxon>Candidatus Abyssobacteria</taxon>
    </lineage>
</organism>
<feature type="modified residue" description="N6-(pyridoxal phosphate)lysine" evidence="8 9">
    <location>
        <position position="297"/>
    </location>
</feature>
<proteinExistence type="inferred from homology"/>
<name>A0A419F9U1_9BACT</name>
<dbReference type="InterPro" id="IPR004534">
    <property type="entry name" value="SelA_trans"/>
</dbReference>
<dbReference type="UniPathway" id="UPA00906">
    <property type="reaction ID" value="UER00896"/>
</dbReference>
<evidence type="ECO:0000256" key="8">
    <source>
        <dbReference type="HAMAP-Rule" id="MF_00423"/>
    </source>
</evidence>
<comment type="catalytic activity">
    <reaction evidence="8">
        <text>L-seryl-tRNA(Sec) + selenophosphate + H(+) = L-selenocysteinyl-tRNA(Sec) + phosphate</text>
        <dbReference type="Rhea" id="RHEA:22728"/>
        <dbReference type="Rhea" id="RHEA-COMP:9742"/>
        <dbReference type="Rhea" id="RHEA-COMP:9743"/>
        <dbReference type="ChEBI" id="CHEBI:15378"/>
        <dbReference type="ChEBI" id="CHEBI:16144"/>
        <dbReference type="ChEBI" id="CHEBI:43474"/>
        <dbReference type="ChEBI" id="CHEBI:78533"/>
        <dbReference type="ChEBI" id="CHEBI:78573"/>
        <dbReference type="EC" id="2.9.1.1"/>
    </reaction>
</comment>
<keyword evidence="4 8" id="KW-0663">Pyridoxal phosphate</keyword>
<keyword evidence="6 8" id="KW-0711">Selenium</keyword>
<evidence type="ECO:0000259" key="10">
    <source>
        <dbReference type="Pfam" id="PF12390"/>
    </source>
</evidence>
<dbReference type="Pfam" id="PF12390">
    <property type="entry name" value="Se-cys_synth_N"/>
    <property type="match status" value="1"/>
</dbReference>
<comment type="cofactor">
    <cofactor evidence="1 8 9">
        <name>pyridoxal 5'-phosphate</name>
        <dbReference type="ChEBI" id="CHEBI:597326"/>
    </cofactor>
</comment>
<evidence type="ECO:0000256" key="5">
    <source>
        <dbReference type="ARBA" id="ARBA00022917"/>
    </source>
</evidence>
<evidence type="ECO:0000313" key="12">
    <source>
        <dbReference type="Proteomes" id="UP000285961"/>
    </source>
</evidence>
<keyword evidence="3 8" id="KW-0808">Transferase</keyword>
<accession>A0A419F9U1</accession>
<dbReference type="GO" id="GO:0005737">
    <property type="term" value="C:cytoplasm"/>
    <property type="evidence" value="ECO:0007669"/>
    <property type="project" value="UniProtKB-SubCell"/>
</dbReference>
<dbReference type="EC" id="2.9.1.1" evidence="8"/>
<dbReference type="PANTHER" id="PTHR32328:SF0">
    <property type="entry name" value="L-SERYL-TRNA(SEC) SELENIUM TRANSFERASE"/>
    <property type="match status" value="1"/>
</dbReference>
<evidence type="ECO:0000256" key="1">
    <source>
        <dbReference type="ARBA" id="ARBA00001933"/>
    </source>
</evidence>
<dbReference type="InterPro" id="IPR015421">
    <property type="entry name" value="PyrdxlP-dep_Trfase_major"/>
</dbReference>
<dbReference type="Gene3D" id="3.40.640.10">
    <property type="entry name" value="Type I PLP-dependent aspartate aminotransferase-like (Major domain)"/>
    <property type="match status" value="1"/>
</dbReference>
<dbReference type="PANTHER" id="PTHR32328">
    <property type="entry name" value="L-SERYL-TRNA(SEC) SELENIUM TRANSFERASE"/>
    <property type="match status" value="1"/>
</dbReference>
<keyword evidence="2 8" id="KW-0963">Cytoplasm</keyword>
<dbReference type="GO" id="GO:0004125">
    <property type="term" value="F:L-seryl-tRNA(Sec) selenium transferase activity"/>
    <property type="evidence" value="ECO:0007669"/>
    <property type="project" value="UniProtKB-UniRule"/>
</dbReference>
<evidence type="ECO:0000256" key="3">
    <source>
        <dbReference type="ARBA" id="ARBA00022679"/>
    </source>
</evidence>
<dbReference type="InterPro" id="IPR018319">
    <property type="entry name" value="SelA-like"/>
</dbReference>
<dbReference type="NCBIfam" id="TIGR00474">
    <property type="entry name" value="selA"/>
    <property type="match status" value="1"/>
</dbReference>
<evidence type="ECO:0000256" key="9">
    <source>
        <dbReference type="PIRSR" id="PIRSR618319-50"/>
    </source>
</evidence>
<evidence type="ECO:0000256" key="2">
    <source>
        <dbReference type="ARBA" id="ARBA00022490"/>
    </source>
</evidence>